<proteinExistence type="predicted"/>
<evidence type="ECO:0000313" key="2">
    <source>
        <dbReference type="Proteomes" id="UP000324020"/>
    </source>
</evidence>
<reference evidence="1 2" key="1">
    <citation type="submission" date="2016-10" db="EMBL/GenBank/DDBJ databases">
        <authorList>
            <person name="Varghese N."/>
            <person name="Submissions S."/>
        </authorList>
    </citation>
    <scope>NUCLEOTIDE SEQUENCE [LARGE SCALE GENOMIC DNA]</scope>
    <source>
        <strain evidence="1 2">CGMCC 1.3527</strain>
    </source>
</reference>
<dbReference type="Proteomes" id="UP000324020">
    <property type="component" value="Unassembled WGS sequence"/>
</dbReference>
<gene>
    <name evidence="1" type="ORF">SAMN04488067_10525</name>
</gene>
<dbReference type="EMBL" id="FNBO01000005">
    <property type="protein sequence ID" value="SDF50194.1"/>
    <property type="molecule type" value="Genomic_DNA"/>
</dbReference>
<keyword evidence="2" id="KW-1185">Reference proteome</keyword>
<protein>
    <recommendedName>
        <fullName evidence="3">Flagella cluster protein</fullName>
    </recommendedName>
</protein>
<dbReference type="InterPro" id="IPR055809">
    <property type="entry name" value="DUF7385"/>
</dbReference>
<dbReference type="Pfam" id="PF24110">
    <property type="entry name" value="DUF7385"/>
    <property type="match status" value="1"/>
</dbReference>
<evidence type="ECO:0000313" key="1">
    <source>
        <dbReference type="EMBL" id="SDF50194.1"/>
    </source>
</evidence>
<organism evidence="1 2">
    <name type="scientific">Halorubrum xinjiangense</name>
    <dbReference type="NCBI Taxonomy" id="261291"/>
    <lineage>
        <taxon>Archaea</taxon>
        <taxon>Methanobacteriati</taxon>
        <taxon>Methanobacteriota</taxon>
        <taxon>Stenosarchaea group</taxon>
        <taxon>Halobacteria</taxon>
        <taxon>Halobacteriales</taxon>
        <taxon>Haloferacaceae</taxon>
        <taxon>Halorubrum</taxon>
    </lineage>
</organism>
<name>A0A1G7LLG1_9EURY</name>
<sequence>MTGFDVHDHRHELKQLRDSGRTSLWENREGMACPVCDDAFSRLFVTRQAGTTFPENDGARFCLLRDGDAAYLFRH</sequence>
<accession>A0A1G7LLG1</accession>
<dbReference type="RefSeq" id="WP_149798390.1">
    <property type="nucleotide sequence ID" value="NZ_FNBO01000005.1"/>
</dbReference>
<dbReference type="AlphaFoldDB" id="A0A1G7LLG1"/>
<dbReference type="OrthoDB" id="191000at2157"/>
<evidence type="ECO:0008006" key="3">
    <source>
        <dbReference type="Google" id="ProtNLM"/>
    </source>
</evidence>